<reference evidence="1 2" key="1">
    <citation type="submission" date="2018-08" db="EMBL/GenBank/DDBJ databases">
        <title>Recombination of ecologically and evolutionarily significant loci maintains genetic cohesion in the Pseudomonas syringae species complex.</title>
        <authorList>
            <person name="Dillon M."/>
            <person name="Thakur S."/>
            <person name="Almeida R.N.D."/>
            <person name="Weir B.S."/>
            <person name="Guttman D.S."/>
        </authorList>
    </citation>
    <scope>NUCLEOTIDE SEQUENCE [LARGE SCALE GENOMIC DNA]</scope>
    <source>
        <strain evidence="1 2">ICMP 15201</strain>
    </source>
</reference>
<protein>
    <submittedName>
        <fullName evidence="1">Uncharacterized protein</fullName>
    </submittedName>
</protein>
<dbReference type="RefSeq" id="WP_057414345.1">
    <property type="nucleotide sequence ID" value="NZ_RBPH01000255.1"/>
</dbReference>
<sequence>MKSIDKTPVWCIAFTFADEENNGFVTLGGAGWESQAEWEAQWAALPVAPLGNDDPANLIADKLDQAGDLIIDKRVTAETVERLLGRPLGELIAEGRARTPFTISQALERHPEMAAEFPSLAAIAQS</sequence>
<accession>A0AB37Q3G2</accession>
<dbReference type="Proteomes" id="UP000269335">
    <property type="component" value="Unassembled WGS sequence"/>
</dbReference>
<dbReference type="EMBL" id="RBPH01000255">
    <property type="protein sequence ID" value="RMN76661.1"/>
    <property type="molecule type" value="Genomic_DNA"/>
</dbReference>
<evidence type="ECO:0000313" key="2">
    <source>
        <dbReference type="Proteomes" id="UP000269335"/>
    </source>
</evidence>
<gene>
    <name evidence="1" type="ORF">ALQ53_200017</name>
</gene>
<proteinExistence type="predicted"/>
<organism evidence="1 2">
    <name type="scientific">Pseudomonas cannabina</name>
    <dbReference type="NCBI Taxonomy" id="86840"/>
    <lineage>
        <taxon>Bacteria</taxon>
        <taxon>Pseudomonadati</taxon>
        <taxon>Pseudomonadota</taxon>
        <taxon>Gammaproteobacteria</taxon>
        <taxon>Pseudomonadales</taxon>
        <taxon>Pseudomonadaceae</taxon>
        <taxon>Pseudomonas</taxon>
    </lineage>
</organism>
<evidence type="ECO:0000313" key="1">
    <source>
        <dbReference type="EMBL" id="RMN76661.1"/>
    </source>
</evidence>
<comment type="caution">
    <text evidence="1">The sequence shown here is derived from an EMBL/GenBank/DDBJ whole genome shotgun (WGS) entry which is preliminary data.</text>
</comment>
<name>A0AB37Q3G2_PSECA</name>
<dbReference type="AlphaFoldDB" id="A0AB37Q3G2"/>